<dbReference type="GO" id="GO:0008966">
    <property type="term" value="F:phosphoglucosamine mutase activity"/>
    <property type="evidence" value="ECO:0007669"/>
    <property type="project" value="InterPro"/>
</dbReference>
<dbReference type="InterPro" id="IPR024086">
    <property type="entry name" value="GlmM_arc-type"/>
</dbReference>
<dbReference type="Pfam" id="PF02878">
    <property type="entry name" value="PGM_PMM_I"/>
    <property type="match status" value="1"/>
</dbReference>
<evidence type="ECO:0000256" key="6">
    <source>
        <dbReference type="ARBA" id="ARBA00023235"/>
    </source>
</evidence>
<feature type="domain" description="Alpha-D-phosphohexomutase alpha/beta/alpha" evidence="9">
    <location>
        <begin position="18"/>
        <end position="140"/>
    </location>
</feature>
<dbReference type="Pfam" id="PF02879">
    <property type="entry name" value="PGM_PMM_II"/>
    <property type="match status" value="1"/>
</dbReference>
<dbReference type="InterPro" id="IPR005843">
    <property type="entry name" value="A-D-PHexomutase_C"/>
</dbReference>
<feature type="domain" description="Alpha-D-phosphohexomutase C-terminal" evidence="8">
    <location>
        <begin position="402"/>
        <end position="461"/>
    </location>
</feature>
<dbReference type="PANTHER" id="PTHR43771">
    <property type="entry name" value="PHOSPHOMANNOMUTASE"/>
    <property type="match status" value="1"/>
</dbReference>
<proteinExistence type="inferred from homology"/>
<evidence type="ECO:0000313" key="12">
    <source>
        <dbReference type="Proteomes" id="UP000614221"/>
    </source>
</evidence>
<reference evidence="11" key="2">
    <citation type="submission" date="2020-09" db="EMBL/GenBank/DDBJ databases">
        <authorList>
            <person name="Sun Q."/>
            <person name="Ohkuma M."/>
        </authorList>
    </citation>
    <scope>NUCLEOTIDE SEQUENCE</scope>
    <source>
        <strain evidence="11">JCM 19018</strain>
    </source>
</reference>
<dbReference type="AlphaFoldDB" id="A0A830ENK2"/>
<keyword evidence="5 7" id="KW-0460">Magnesium</keyword>
<keyword evidence="6" id="KW-0413">Isomerase</keyword>
<gene>
    <name evidence="11" type="ORF">GCM10009067_13760</name>
</gene>
<dbReference type="InterPro" id="IPR005841">
    <property type="entry name" value="Alpha-D-phosphohexomutase_SF"/>
</dbReference>
<evidence type="ECO:0000256" key="4">
    <source>
        <dbReference type="ARBA" id="ARBA00022723"/>
    </source>
</evidence>
<comment type="cofactor">
    <cofactor evidence="1">
        <name>Mg(2+)</name>
        <dbReference type="ChEBI" id="CHEBI:18420"/>
    </cofactor>
</comment>
<dbReference type="InterPro" id="IPR005844">
    <property type="entry name" value="A-D-PHexomutase_a/b/a-I"/>
</dbReference>
<evidence type="ECO:0000256" key="2">
    <source>
        <dbReference type="ARBA" id="ARBA00010231"/>
    </source>
</evidence>
<dbReference type="GO" id="GO:0000287">
    <property type="term" value="F:magnesium ion binding"/>
    <property type="evidence" value="ECO:0007669"/>
    <property type="project" value="InterPro"/>
</dbReference>
<dbReference type="SUPFAM" id="SSF55957">
    <property type="entry name" value="Phosphoglucomutase, C-terminal domain"/>
    <property type="match status" value="1"/>
</dbReference>
<evidence type="ECO:0000256" key="7">
    <source>
        <dbReference type="RuleBase" id="RU004326"/>
    </source>
</evidence>
<dbReference type="InterPro" id="IPR005845">
    <property type="entry name" value="A-D-PHexomutase_a/b/a-II"/>
</dbReference>
<evidence type="ECO:0000256" key="1">
    <source>
        <dbReference type="ARBA" id="ARBA00001946"/>
    </source>
</evidence>
<dbReference type="InterPro" id="IPR016055">
    <property type="entry name" value="A-D-PHexomutase_a/b/a-I/II/III"/>
</dbReference>
<name>A0A830ENK2_9EURY</name>
<dbReference type="InterPro" id="IPR036900">
    <property type="entry name" value="A-D-PHexomutase_C_sf"/>
</dbReference>
<protein>
    <submittedName>
        <fullName evidence="11">Phosphomannomutase</fullName>
    </submittedName>
</protein>
<accession>A0A830ENK2</accession>
<evidence type="ECO:0000256" key="5">
    <source>
        <dbReference type="ARBA" id="ARBA00022842"/>
    </source>
</evidence>
<reference evidence="11" key="1">
    <citation type="journal article" date="2014" name="Int. J. Syst. Evol. Microbiol.">
        <title>Complete genome sequence of Corynebacterium casei LMG S-19264T (=DSM 44701T), isolated from a smear-ripened cheese.</title>
        <authorList>
            <consortium name="US DOE Joint Genome Institute (JGI-PGF)"/>
            <person name="Walter F."/>
            <person name="Albersmeier A."/>
            <person name="Kalinowski J."/>
            <person name="Ruckert C."/>
        </authorList>
    </citation>
    <scope>NUCLEOTIDE SEQUENCE</scope>
    <source>
        <strain evidence="11">JCM 19018</strain>
    </source>
</reference>
<organism evidence="11 12">
    <name type="scientific">Haloarcula sebkhae</name>
    <dbReference type="NCBI Taxonomy" id="932660"/>
    <lineage>
        <taxon>Archaea</taxon>
        <taxon>Methanobacteriati</taxon>
        <taxon>Methanobacteriota</taxon>
        <taxon>Stenosarchaea group</taxon>
        <taxon>Halobacteria</taxon>
        <taxon>Halobacteriales</taxon>
        <taxon>Haloarculaceae</taxon>
        <taxon>Haloarcula</taxon>
    </lineage>
</organism>
<dbReference type="SUPFAM" id="SSF53738">
    <property type="entry name" value="Phosphoglucomutase, first 3 domains"/>
    <property type="match status" value="3"/>
</dbReference>
<dbReference type="InterPro" id="IPR016066">
    <property type="entry name" value="A-D-PHexomutase_CS"/>
</dbReference>
<evidence type="ECO:0000259" key="10">
    <source>
        <dbReference type="Pfam" id="PF02879"/>
    </source>
</evidence>
<keyword evidence="4 7" id="KW-0479">Metal-binding</keyword>
<dbReference type="Gene3D" id="3.30.310.50">
    <property type="entry name" value="Alpha-D-phosphohexomutase, C-terminal domain"/>
    <property type="match status" value="1"/>
</dbReference>
<dbReference type="Pfam" id="PF00408">
    <property type="entry name" value="PGM_PMM_IV"/>
    <property type="match status" value="1"/>
</dbReference>
<dbReference type="PRINTS" id="PR00509">
    <property type="entry name" value="PGMPMM"/>
</dbReference>
<keyword evidence="3" id="KW-0597">Phosphoprotein</keyword>
<dbReference type="Proteomes" id="UP000614221">
    <property type="component" value="Unassembled WGS sequence"/>
</dbReference>
<dbReference type="Gene3D" id="3.40.120.10">
    <property type="entry name" value="Alpha-D-Glucose-1,6-Bisphosphate, subunit A, domain 3"/>
    <property type="match status" value="3"/>
</dbReference>
<sequence>MRAERENYTVGFRIAGMELFGTAGIRGDVVSKVTPDLALRVGQATGQDGETFVLGYDGRVTSPALADAMAAGLQSAGARVVRIGRVPTPTLAYASQGRHGVMITASHNPPTDNGIKVFADGTEYSDDDETRIEGRIEDGSTPTAWDDWGDTEAVYHLDEYRSAVADYAESLGGDPAGLTVAVDCGNGMASVATPQVLRELGADVLATEANVDGTFPGRESKPTPETLADFREFVAESDADFGFGHDGDADRIVVVDTDGDVIHEDTILAMLAEHYTRAADISDPVVVTTPNASGRIDERVEAAGGRVERIHLGSLHVGIADVRADATDETEVVFAAEPWKHIHTAFGGWIDGVASAAVLTRLFAAEGVADRRAVISERPYEKVSVECPDDAKAETMGRLESSLPETFPEADVSTEYGVRLSFDDGSWTLVRPSGTEPYVRVYAESDDIDALVADTTQAVRDAVAAVSAADA</sequence>
<evidence type="ECO:0000256" key="3">
    <source>
        <dbReference type="ARBA" id="ARBA00022553"/>
    </source>
</evidence>
<dbReference type="PANTHER" id="PTHR43771:SF1">
    <property type="entry name" value="PHOSPHOMANNOMUTASE"/>
    <property type="match status" value="1"/>
</dbReference>
<evidence type="ECO:0000259" key="8">
    <source>
        <dbReference type="Pfam" id="PF00408"/>
    </source>
</evidence>
<dbReference type="EMBL" id="BMPD01000002">
    <property type="protein sequence ID" value="GGK62517.1"/>
    <property type="molecule type" value="Genomic_DNA"/>
</dbReference>
<feature type="domain" description="Alpha-D-phosphohexomutase alpha/beta/alpha" evidence="10">
    <location>
        <begin position="159"/>
        <end position="259"/>
    </location>
</feature>
<evidence type="ECO:0000259" key="9">
    <source>
        <dbReference type="Pfam" id="PF02878"/>
    </source>
</evidence>
<dbReference type="GO" id="GO:0005975">
    <property type="term" value="P:carbohydrate metabolic process"/>
    <property type="evidence" value="ECO:0007669"/>
    <property type="project" value="InterPro"/>
</dbReference>
<comment type="caution">
    <text evidence="11">The sequence shown here is derived from an EMBL/GenBank/DDBJ whole genome shotgun (WGS) entry which is preliminary data.</text>
</comment>
<dbReference type="CDD" id="cd03087">
    <property type="entry name" value="PGM_like1"/>
    <property type="match status" value="1"/>
</dbReference>
<dbReference type="PROSITE" id="PS00710">
    <property type="entry name" value="PGM_PMM"/>
    <property type="match status" value="1"/>
</dbReference>
<comment type="similarity">
    <text evidence="2 7">Belongs to the phosphohexose mutase family.</text>
</comment>
<evidence type="ECO:0000313" key="11">
    <source>
        <dbReference type="EMBL" id="GGK62517.1"/>
    </source>
</evidence>